<evidence type="ECO:0000256" key="6">
    <source>
        <dbReference type="SAM" id="Coils"/>
    </source>
</evidence>
<feature type="coiled-coil region" evidence="6">
    <location>
        <begin position="156"/>
        <end position="183"/>
    </location>
</feature>
<dbReference type="PANTHER" id="PTHR30636:SF3">
    <property type="entry name" value="UPF0701 PROTEIN YICC"/>
    <property type="match status" value="1"/>
</dbReference>
<keyword evidence="4" id="KW-0378">Hydrolase</keyword>
<keyword evidence="3" id="KW-0255">Endonuclease</keyword>
<dbReference type="InterPro" id="IPR005229">
    <property type="entry name" value="YicC/YloC-like"/>
</dbReference>
<gene>
    <name evidence="9" type="ORF">ENS06_00395</name>
</gene>
<dbReference type="GO" id="GO:0004521">
    <property type="term" value="F:RNA endonuclease activity"/>
    <property type="evidence" value="ECO:0007669"/>
    <property type="project" value="InterPro"/>
</dbReference>
<accession>A0A832EC35</accession>
<keyword evidence="2" id="KW-0540">Nuclease</keyword>
<dbReference type="AlphaFoldDB" id="A0A832EC35"/>
<dbReference type="EMBL" id="DSTK01000004">
    <property type="protein sequence ID" value="HFK95766.1"/>
    <property type="molecule type" value="Genomic_DNA"/>
</dbReference>
<dbReference type="InterPro" id="IPR013551">
    <property type="entry name" value="YicC-like_C"/>
</dbReference>
<organism evidence="9">
    <name type="scientific">Desulfacinum infernum</name>
    <dbReference type="NCBI Taxonomy" id="35837"/>
    <lineage>
        <taxon>Bacteria</taxon>
        <taxon>Pseudomonadati</taxon>
        <taxon>Thermodesulfobacteriota</taxon>
        <taxon>Syntrophobacteria</taxon>
        <taxon>Syntrophobacterales</taxon>
        <taxon>Syntrophobacteraceae</taxon>
        <taxon>Desulfacinum</taxon>
    </lineage>
</organism>
<keyword evidence="6" id="KW-0175">Coiled coil</keyword>
<dbReference type="PANTHER" id="PTHR30636">
    <property type="entry name" value="UPF0701 PROTEIN YICC"/>
    <property type="match status" value="1"/>
</dbReference>
<feature type="domain" description="Endoribonuclease YicC-like N-terminal" evidence="7">
    <location>
        <begin position="2"/>
        <end position="156"/>
    </location>
</feature>
<sequence length="295" mass="33498">MIRSMTGYARASLDNGLYQAVVELRSVNGKHLDLFIRVPKEHLEVEEVVRDVVRRKLQRGRVDCYVSIEPTASAVKAARIHFQTARAYWDALYQLHVKLPGSDPPKLETLLKLPGIWETDAAAPDAEGLRVLVAQATEQAVERLVEARTVEGRAMAQDILERLRELERDRAVVEERRQVVAAELREKLRAKIQDIVAAFGGSLDENRLLQEVAYLLDRTDINEELVRLKSHVDQMEGWIASHEAVEGRRLDFMTQELHREVNTIGSKTTDLIVSQAVVRMKNAVGKIKEQIQNIE</sequence>
<dbReference type="GO" id="GO:0016787">
    <property type="term" value="F:hydrolase activity"/>
    <property type="evidence" value="ECO:0007669"/>
    <property type="project" value="UniProtKB-KW"/>
</dbReference>
<feature type="domain" description="Endoribonuclease YicC-like C-terminal" evidence="8">
    <location>
        <begin position="173"/>
        <end position="295"/>
    </location>
</feature>
<comment type="caution">
    <text evidence="9">The sequence shown here is derived from an EMBL/GenBank/DDBJ whole genome shotgun (WGS) entry which is preliminary data.</text>
</comment>
<evidence type="ECO:0000256" key="3">
    <source>
        <dbReference type="ARBA" id="ARBA00022759"/>
    </source>
</evidence>
<evidence type="ECO:0000313" key="9">
    <source>
        <dbReference type="EMBL" id="HFK95766.1"/>
    </source>
</evidence>
<comment type="similarity">
    <text evidence="5">Belongs to the YicC/YloC family.</text>
</comment>
<evidence type="ECO:0000256" key="5">
    <source>
        <dbReference type="ARBA" id="ARBA00035648"/>
    </source>
</evidence>
<evidence type="ECO:0000256" key="4">
    <source>
        <dbReference type="ARBA" id="ARBA00022801"/>
    </source>
</evidence>
<evidence type="ECO:0000259" key="7">
    <source>
        <dbReference type="Pfam" id="PF03755"/>
    </source>
</evidence>
<evidence type="ECO:0000259" key="8">
    <source>
        <dbReference type="Pfam" id="PF08340"/>
    </source>
</evidence>
<name>A0A832EC35_9BACT</name>
<evidence type="ECO:0000256" key="2">
    <source>
        <dbReference type="ARBA" id="ARBA00022722"/>
    </source>
</evidence>
<comment type="cofactor">
    <cofactor evidence="1">
        <name>a divalent metal cation</name>
        <dbReference type="ChEBI" id="CHEBI:60240"/>
    </cofactor>
</comment>
<protein>
    <submittedName>
        <fullName evidence="9">YicC family protein</fullName>
    </submittedName>
</protein>
<dbReference type="Pfam" id="PF03755">
    <property type="entry name" value="YicC-like_N"/>
    <property type="match status" value="1"/>
</dbReference>
<evidence type="ECO:0000256" key="1">
    <source>
        <dbReference type="ARBA" id="ARBA00001968"/>
    </source>
</evidence>
<reference evidence="9" key="1">
    <citation type="journal article" date="2020" name="mSystems">
        <title>Genome- and Community-Level Interaction Insights into Carbon Utilization and Element Cycling Functions of Hydrothermarchaeota in Hydrothermal Sediment.</title>
        <authorList>
            <person name="Zhou Z."/>
            <person name="Liu Y."/>
            <person name="Xu W."/>
            <person name="Pan J."/>
            <person name="Luo Z.H."/>
            <person name="Li M."/>
        </authorList>
    </citation>
    <scope>NUCLEOTIDE SEQUENCE [LARGE SCALE GENOMIC DNA]</scope>
    <source>
        <strain evidence="9">SpSt-456</strain>
    </source>
</reference>
<dbReference type="NCBIfam" id="TIGR00255">
    <property type="entry name" value="YicC/YloC family endoribonuclease"/>
    <property type="match status" value="1"/>
</dbReference>
<proteinExistence type="inferred from homology"/>
<dbReference type="Pfam" id="PF08340">
    <property type="entry name" value="YicC-like_C"/>
    <property type="match status" value="1"/>
</dbReference>
<dbReference type="InterPro" id="IPR013527">
    <property type="entry name" value="YicC-like_N"/>
</dbReference>